<feature type="repeat" description="PPR" evidence="2">
    <location>
        <begin position="382"/>
        <end position="416"/>
    </location>
</feature>
<comment type="caution">
    <text evidence="4">The sequence shown here is derived from an EMBL/GenBank/DDBJ whole genome shotgun (WGS) entry which is preliminary data.</text>
</comment>
<feature type="repeat" description="PPR" evidence="2">
    <location>
        <begin position="576"/>
        <end position="610"/>
    </location>
</feature>
<dbReference type="PANTHER" id="PTHR46935">
    <property type="entry name" value="OS01G0674700 PROTEIN"/>
    <property type="match status" value="1"/>
</dbReference>
<organism evidence="4 5">
    <name type="scientific">Malus domestica</name>
    <name type="common">Apple</name>
    <name type="synonym">Pyrus malus</name>
    <dbReference type="NCBI Taxonomy" id="3750"/>
    <lineage>
        <taxon>Eukaryota</taxon>
        <taxon>Viridiplantae</taxon>
        <taxon>Streptophyta</taxon>
        <taxon>Embryophyta</taxon>
        <taxon>Tracheophyta</taxon>
        <taxon>Spermatophyta</taxon>
        <taxon>Magnoliopsida</taxon>
        <taxon>eudicotyledons</taxon>
        <taxon>Gunneridae</taxon>
        <taxon>Pentapetalae</taxon>
        <taxon>rosids</taxon>
        <taxon>fabids</taxon>
        <taxon>Rosales</taxon>
        <taxon>Rosaceae</taxon>
        <taxon>Amygdaloideae</taxon>
        <taxon>Maleae</taxon>
        <taxon>Malus</taxon>
    </lineage>
</organism>
<keyword evidence="5" id="KW-1185">Reference proteome</keyword>
<dbReference type="Gene3D" id="1.25.40.10">
    <property type="entry name" value="Tetratricopeptide repeat domain"/>
    <property type="match status" value="2"/>
</dbReference>
<dbReference type="Pfam" id="PF13812">
    <property type="entry name" value="PPR_3"/>
    <property type="match status" value="1"/>
</dbReference>
<dbReference type="PROSITE" id="PS51375">
    <property type="entry name" value="PPR"/>
    <property type="match status" value="2"/>
</dbReference>
<proteinExistence type="predicted"/>
<dbReference type="Pfam" id="PF01535">
    <property type="entry name" value="PPR"/>
    <property type="match status" value="2"/>
</dbReference>
<evidence type="ECO:0000256" key="3">
    <source>
        <dbReference type="SAM" id="MobiDB-lite"/>
    </source>
</evidence>
<dbReference type="EMBL" id="RDQH01000336">
    <property type="protein sequence ID" value="RXH86889.1"/>
    <property type="molecule type" value="Genomic_DNA"/>
</dbReference>
<evidence type="ECO:0008006" key="6">
    <source>
        <dbReference type="Google" id="ProtNLM"/>
    </source>
</evidence>
<feature type="region of interest" description="Disordered" evidence="3">
    <location>
        <begin position="103"/>
        <end position="151"/>
    </location>
</feature>
<evidence type="ECO:0000256" key="1">
    <source>
        <dbReference type="ARBA" id="ARBA00022737"/>
    </source>
</evidence>
<feature type="region of interest" description="Disordered" evidence="3">
    <location>
        <begin position="693"/>
        <end position="725"/>
    </location>
</feature>
<keyword evidence="1" id="KW-0677">Repeat</keyword>
<dbReference type="InterPro" id="IPR044645">
    <property type="entry name" value="DG1/EMB2279-like"/>
</dbReference>
<dbReference type="PANTHER" id="PTHR46935:SF1">
    <property type="entry name" value="OS01G0674700 PROTEIN"/>
    <property type="match status" value="1"/>
</dbReference>
<dbReference type="GO" id="GO:0009507">
    <property type="term" value="C:chloroplast"/>
    <property type="evidence" value="ECO:0007669"/>
    <property type="project" value="TreeGrafter"/>
</dbReference>
<dbReference type="GO" id="GO:0009658">
    <property type="term" value="P:chloroplast organization"/>
    <property type="evidence" value="ECO:0007669"/>
    <property type="project" value="InterPro"/>
</dbReference>
<evidence type="ECO:0000313" key="5">
    <source>
        <dbReference type="Proteomes" id="UP000290289"/>
    </source>
</evidence>
<dbReference type="InterPro" id="IPR002885">
    <property type="entry name" value="PPR_rpt"/>
</dbReference>
<dbReference type="STRING" id="3750.A0A498IUA1"/>
<reference evidence="4 5" key="1">
    <citation type="submission" date="2018-10" db="EMBL/GenBank/DDBJ databases">
        <title>A high-quality apple genome assembly.</title>
        <authorList>
            <person name="Hu J."/>
        </authorList>
    </citation>
    <scope>NUCLEOTIDE SEQUENCE [LARGE SCALE GENOMIC DNA]</scope>
    <source>
        <strain evidence="5">cv. HFTH1</strain>
        <tissue evidence="4">Young leaf</tissue>
    </source>
</reference>
<evidence type="ECO:0000256" key="2">
    <source>
        <dbReference type="PROSITE-ProRule" id="PRU00708"/>
    </source>
</evidence>
<protein>
    <recommendedName>
        <fullName evidence="6">Pentatricopeptide repeat-containing protein</fullName>
    </recommendedName>
</protein>
<dbReference type="AlphaFoldDB" id="A0A498IUA1"/>
<dbReference type="InterPro" id="IPR011990">
    <property type="entry name" value="TPR-like_helical_dom_sf"/>
</dbReference>
<accession>A0A498IUA1</accession>
<feature type="compositionally biased region" description="Basic and acidic residues" evidence="3">
    <location>
        <begin position="134"/>
        <end position="151"/>
    </location>
</feature>
<evidence type="ECO:0000313" key="4">
    <source>
        <dbReference type="EMBL" id="RXH86889.1"/>
    </source>
</evidence>
<feature type="compositionally biased region" description="Basic and acidic residues" evidence="3">
    <location>
        <begin position="103"/>
        <end position="117"/>
    </location>
</feature>
<name>A0A498IUA1_MALDO</name>
<sequence length="814" mass="92939">MVELVMENAQLGVSNFQSNGILSRIVPQSRFLHLGFRFFGDLFSVLYEKNVRKNRVFGINFVNSKTFISAVSKEGSVILEKEFEFKPSFDQYLKVMGTVRLRSDRDKQQKSKEENSKHNSRSRGVSTRLLSEGSGKDAKLGEPEGNLNREKASKVENRTMAKNAKGWSESCWYARRRSRSTMTQNAKDGPRVYKSMDNAIERRKFGVRNEDGVVTNHINAEKATDRGLVPRSVTKSGRDFPNRFNDNSLEVERAAFQSFDEFGDIMDKPRVSQMEIEQRIQKLAKWLNGADIDMPEWMFSKMMRSAQIRFTDHSILRVIQLLGKLGNWRREQMSSYPDLVAYHSIAVTLGQAGHKRALFDVIDTMRSPPKKKFKTGADPWLDLVVFHAVLNACVQRKQWEGVFCVLQQLKQPGLQPAATTYELVMELSMKQVDVSMWQVQLGSRVFQESAEDFYTKRFNLQRYVTISTGLVSHLIFRCRWIILTVVNTPWREGKIDEAVSVVHNMERRGIVGYAALYYDFARCLCSAGRCQEALMQYLFWFGTSACITVGSLIPPFLLVENAAYVFKQMENFCSPNLVTCNIMLKAYLDHGMFEKARDLFLKMLDDGNNTSSISDYKIRIIPDSYTFNTLFDTCVTEKRWDDFEYVYKRMLHHVFHFNAKRHPRMILDACKAGKVELLDVTWMHLTEADRIPPPPLVKGSSLSSETTRPPGGNETNLLPGRSVTPDSASVSNMLVVTSSVRMLDWVHSHTTNLGPAVPLHSELVVSITSLEHWLFCSSSSCNLPNHSTAPTWNNLLGSRRKFDPGLEPIQTHNC</sequence>
<dbReference type="Proteomes" id="UP000290289">
    <property type="component" value="Chromosome 10"/>
</dbReference>
<gene>
    <name evidence="4" type="ORF">DVH24_022162</name>
</gene>
<dbReference type="NCBIfam" id="TIGR00756">
    <property type="entry name" value="PPR"/>
    <property type="match status" value="2"/>
</dbReference>